<dbReference type="InterPro" id="IPR036188">
    <property type="entry name" value="FAD/NAD-bd_sf"/>
</dbReference>
<comment type="caution">
    <text evidence="4">The sequence shown here is derived from an EMBL/GenBank/DDBJ whole genome shotgun (WGS) entry which is preliminary data.</text>
</comment>
<keyword evidence="1" id="KW-0560">Oxidoreductase</keyword>
<proteinExistence type="predicted"/>
<evidence type="ECO:0000259" key="3">
    <source>
        <dbReference type="Pfam" id="PF01494"/>
    </source>
</evidence>
<dbReference type="EMBL" id="QFPX01000028">
    <property type="protein sequence ID" value="PZQ51086.1"/>
    <property type="molecule type" value="Genomic_DNA"/>
</dbReference>
<evidence type="ECO:0000256" key="1">
    <source>
        <dbReference type="ARBA" id="ARBA00023002"/>
    </source>
</evidence>
<gene>
    <name evidence="4" type="ORF">DI555_21550</name>
</gene>
<sequence length="371" mass="39412">MDDLNVLVVGGGIGGLSAAIALGRAGHRVTVIERDPEWSVYGVGIIQQANVVRAMDELGVLDAFLDAACRFDAVEIYIPSGERVARVPAPSLVPGRPANVGIGRRALQKVLGDSARALGAVIRLGVTVLDLDDDGRGVSVRFSDGSTARFDIVVGADGVYSQTRETILPDAAKPEFTGQGVWRYNFPRPGDLDALHVYNGPVGVGLVPMSAEGMYLFATSPEPGNPHYPRDGLAAVMRAKLAHAAPRIQALAEQITDDAGVVYRPLEGLMVGGPWHKGRVVLLGDAVHATTPHLGQGAGMAIEDAIVLAEELGRHDDPEAAFAAYHGRRYERCRYIVEKSLEICHGQIGKGPQVDNHKATAEMFAVVSQPI</sequence>
<dbReference type="AlphaFoldDB" id="A0A2W5NC23"/>
<dbReference type="Pfam" id="PF01494">
    <property type="entry name" value="FAD_binding_3"/>
    <property type="match status" value="1"/>
</dbReference>
<reference evidence="4 5" key="1">
    <citation type="submission" date="2017-08" db="EMBL/GenBank/DDBJ databases">
        <title>Infants hospitalized years apart are colonized by the same room-sourced microbial strains.</title>
        <authorList>
            <person name="Brooks B."/>
            <person name="Olm M.R."/>
            <person name="Firek B.A."/>
            <person name="Baker R."/>
            <person name="Thomas B.C."/>
            <person name="Morowitz M.J."/>
            <person name="Banfield J.F."/>
        </authorList>
    </citation>
    <scope>NUCLEOTIDE SEQUENCE [LARGE SCALE GENOMIC DNA]</scope>
    <source>
        <strain evidence="4">S2_005_002_R2_33</strain>
    </source>
</reference>
<accession>A0A2W5NC23</accession>
<evidence type="ECO:0000256" key="2">
    <source>
        <dbReference type="ARBA" id="ARBA00023033"/>
    </source>
</evidence>
<dbReference type="InterPro" id="IPR050493">
    <property type="entry name" value="FAD-dep_Monooxygenase_BioMet"/>
</dbReference>
<dbReference type="NCBIfam" id="NF005313">
    <property type="entry name" value="PRK06847.1"/>
    <property type="match status" value="1"/>
</dbReference>
<feature type="domain" description="FAD-binding" evidence="3">
    <location>
        <begin position="4"/>
        <end position="338"/>
    </location>
</feature>
<dbReference type="InterPro" id="IPR002938">
    <property type="entry name" value="FAD-bd"/>
</dbReference>
<dbReference type="PANTHER" id="PTHR13789:SF309">
    <property type="entry name" value="PUTATIVE (AFU_ORTHOLOGUE AFUA_6G14510)-RELATED"/>
    <property type="match status" value="1"/>
</dbReference>
<dbReference type="PANTHER" id="PTHR13789">
    <property type="entry name" value="MONOOXYGENASE"/>
    <property type="match status" value="1"/>
</dbReference>
<keyword evidence="2" id="KW-0503">Monooxygenase</keyword>
<dbReference type="PRINTS" id="PR00420">
    <property type="entry name" value="RNGMNOXGNASE"/>
</dbReference>
<protein>
    <submittedName>
        <fullName evidence="4">2-polyprenyl-6-methoxyphenol hydroxylase</fullName>
    </submittedName>
</protein>
<dbReference type="GO" id="GO:0071949">
    <property type="term" value="F:FAD binding"/>
    <property type="evidence" value="ECO:0007669"/>
    <property type="project" value="InterPro"/>
</dbReference>
<dbReference type="SUPFAM" id="SSF51905">
    <property type="entry name" value="FAD/NAD(P)-binding domain"/>
    <property type="match status" value="1"/>
</dbReference>
<dbReference type="GO" id="GO:0004497">
    <property type="term" value="F:monooxygenase activity"/>
    <property type="evidence" value="ECO:0007669"/>
    <property type="project" value="UniProtKB-KW"/>
</dbReference>
<dbReference type="Proteomes" id="UP000249082">
    <property type="component" value="Unassembled WGS sequence"/>
</dbReference>
<evidence type="ECO:0000313" key="5">
    <source>
        <dbReference type="Proteomes" id="UP000249082"/>
    </source>
</evidence>
<organism evidence="4 5">
    <name type="scientific">Novosphingobium pentaromativorans</name>
    <dbReference type="NCBI Taxonomy" id="205844"/>
    <lineage>
        <taxon>Bacteria</taxon>
        <taxon>Pseudomonadati</taxon>
        <taxon>Pseudomonadota</taxon>
        <taxon>Alphaproteobacteria</taxon>
        <taxon>Sphingomonadales</taxon>
        <taxon>Sphingomonadaceae</taxon>
        <taxon>Novosphingobium</taxon>
    </lineage>
</organism>
<name>A0A2W5NC23_9SPHN</name>
<evidence type="ECO:0000313" key="4">
    <source>
        <dbReference type="EMBL" id="PZQ51086.1"/>
    </source>
</evidence>
<dbReference type="Gene3D" id="3.50.50.60">
    <property type="entry name" value="FAD/NAD(P)-binding domain"/>
    <property type="match status" value="1"/>
</dbReference>